<name>A0ACD3A1T3_9AGAR</name>
<dbReference type="EMBL" id="ML208931">
    <property type="protein sequence ID" value="TFK59611.1"/>
    <property type="molecule type" value="Genomic_DNA"/>
</dbReference>
<accession>A0ACD3A1T3</accession>
<keyword evidence="2" id="KW-1185">Reference proteome</keyword>
<protein>
    <submittedName>
        <fullName evidence="1">Uncharacterized protein</fullName>
    </submittedName>
</protein>
<reference evidence="1 2" key="1">
    <citation type="journal article" date="2019" name="Nat. Ecol. Evol.">
        <title>Megaphylogeny resolves global patterns of mushroom evolution.</title>
        <authorList>
            <person name="Varga T."/>
            <person name="Krizsan K."/>
            <person name="Foldi C."/>
            <person name="Dima B."/>
            <person name="Sanchez-Garcia M."/>
            <person name="Sanchez-Ramirez S."/>
            <person name="Szollosi G.J."/>
            <person name="Szarkandi J.G."/>
            <person name="Papp V."/>
            <person name="Albert L."/>
            <person name="Andreopoulos W."/>
            <person name="Angelini C."/>
            <person name="Antonin V."/>
            <person name="Barry K.W."/>
            <person name="Bougher N.L."/>
            <person name="Buchanan P."/>
            <person name="Buyck B."/>
            <person name="Bense V."/>
            <person name="Catcheside P."/>
            <person name="Chovatia M."/>
            <person name="Cooper J."/>
            <person name="Damon W."/>
            <person name="Desjardin D."/>
            <person name="Finy P."/>
            <person name="Geml J."/>
            <person name="Haridas S."/>
            <person name="Hughes K."/>
            <person name="Justo A."/>
            <person name="Karasinski D."/>
            <person name="Kautmanova I."/>
            <person name="Kiss B."/>
            <person name="Kocsube S."/>
            <person name="Kotiranta H."/>
            <person name="LaButti K.M."/>
            <person name="Lechner B.E."/>
            <person name="Liimatainen K."/>
            <person name="Lipzen A."/>
            <person name="Lukacs Z."/>
            <person name="Mihaltcheva S."/>
            <person name="Morgado L.N."/>
            <person name="Niskanen T."/>
            <person name="Noordeloos M.E."/>
            <person name="Ohm R.A."/>
            <person name="Ortiz-Santana B."/>
            <person name="Ovrebo C."/>
            <person name="Racz N."/>
            <person name="Riley R."/>
            <person name="Savchenko A."/>
            <person name="Shiryaev A."/>
            <person name="Soop K."/>
            <person name="Spirin V."/>
            <person name="Szebenyi C."/>
            <person name="Tomsovsky M."/>
            <person name="Tulloss R.E."/>
            <person name="Uehling J."/>
            <person name="Grigoriev I.V."/>
            <person name="Vagvolgyi C."/>
            <person name="Papp T."/>
            <person name="Martin F.M."/>
            <person name="Miettinen O."/>
            <person name="Hibbett D.S."/>
            <person name="Nagy L.G."/>
        </authorList>
    </citation>
    <scope>NUCLEOTIDE SEQUENCE [LARGE SCALE GENOMIC DNA]</scope>
    <source>
        <strain evidence="1 2">NL-1719</strain>
    </source>
</reference>
<proteinExistence type="predicted"/>
<sequence>MGRLVKRGRSGSCRLWAGGETLSWTCKCKFARFILLVLCHWIQLVGPLAVVNAYECGLCCGMFRKGFVNSCGGHVTRTHAFDFVPPPRSVDN</sequence>
<organism evidence="1 2">
    <name type="scientific">Pluteus cervinus</name>
    <dbReference type="NCBI Taxonomy" id="181527"/>
    <lineage>
        <taxon>Eukaryota</taxon>
        <taxon>Fungi</taxon>
        <taxon>Dikarya</taxon>
        <taxon>Basidiomycota</taxon>
        <taxon>Agaricomycotina</taxon>
        <taxon>Agaricomycetes</taxon>
        <taxon>Agaricomycetidae</taxon>
        <taxon>Agaricales</taxon>
        <taxon>Pluteineae</taxon>
        <taxon>Pluteaceae</taxon>
        <taxon>Pluteus</taxon>
    </lineage>
</organism>
<gene>
    <name evidence="1" type="ORF">BDN72DRAFT_590788</name>
</gene>
<evidence type="ECO:0000313" key="1">
    <source>
        <dbReference type="EMBL" id="TFK59611.1"/>
    </source>
</evidence>
<evidence type="ECO:0000313" key="2">
    <source>
        <dbReference type="Proteomes" id="UP000308600"/>
    </source>
</evidence>
<dbReference type="Proteomes" id="UP000308600">
    <property type="component" value="Unassembled WGS sequence"/>
</dbReference>